<dbReference type="SUPFAM" id="SSF56925">
    <property type="entry name" value="OMPA-like"/>
    <property type="match status" value="1"/>
</dbReference>
<protein>
    <recommendedName>
        <fullName evidence="6">OmpA-like domain-containing protein</fullName>
    </recommendedName>
</protein>
<dbReference type="SUPFAM" id="SSF103088">
    <property type="entry name" value="OmpA-like"/>
    <property type="match status" value="1"/>
</dbReference>
<feature type="domain" description="OmpA-like" evidence="6">
    <location>
        <begin position="575"/>
        <end position="685"/>
    </location>
</feature>
<feature type="signal peptide" evidence="5">
    <location>
        <begin position="1"/>
        <end position="19"/>
    </location>
</feature>
<organism evidence="7 8">
    <name type="scientific">Pontibacter diazotrophicus</name>
    <dbReference type="NCBI Taxonomy" id="1400979"/>
    <lineage>
        <taxon>Bacteria</taxon>
        <taxon>Pseudomonadati</taxon>
        <taxon>Bacteroidota</taxon>
        <taxon>Cytophagia</taxon>
        <taxon>Cytophagales</taxon>
        <taxon>Hymenobacteraceae</taxon>
        <taxon>Pontibacter</taxon>
    </lineage>
</organism>
<dbReference type="AlphaFoldDB" id="A0A3D8L6K7"/>
<gene>
    <name evidence="7" type="ORF">DXT99_21885</name>
</gene>
<dbReference type="Pfam" id="PF13505">
    <property type="entry name" value="OMP_b-brl"/>
    <property type="match status" value="1"/>
</dbReference>
<keyword evidence="1 5" id="KW-0732">Signal</keyword>
<accession>A0A3D8L6K7</accession>
<evidence type="ECO:0000256" key="2">
    <source>
        <dbReference type="PROSITE-ProRule" id="PRU00473"/>
    </source>
</evidence>
<name>A0A3D8L6K7_9BACT</name>
<feature type="region of interest" description="Disordered" evidence="4">
    <location>
        <begin position="385"/>
        <end position="452"/>
    </location>
</feature>
<comment type="caution">
    <text evidence="7">The sequence shown here is derived from an EMBL/GenBank/DDBJ whole genome shotgun (WGS) entry which is preliminary data.</text>
</comment>
<dbReference type="EMBL" id="QRGR01000030">
    <property type="protein sequence ID" value="RDV13029.1"/>
    <property type="molecule type" value="Genomic_DNA"/>
</dbReference>
<keyword evidence="8" id="KW-1185">Reference proteome</keyword>
<dbReference type="InterPro" id="IPR027385">
    <property type="entry name" value="Beta-barrel_OMP"/>
</dbReference>
<dbReference type="OrthoDB" id="1522982at2"/>
<evidence type="ECO:0000313" key="7">
    <source>
        <dbReference type="EMBL" id="RDV13029.1"/>
    </source>
</evidence>
<feature type="compositionally biased region" description="Basic and acidic residues" evidence="4">
    <location>
        <begin position="400"/>
        <end position="421"/>
    </location>
</feature>
<feature type="compositionally biased region" description="Low complexity" evidence="4">
    <location>
        <begin position="385"/>
        <end position="399"/>
    </location>
</feature>
<feature type="coiled-coil region" evidence="3">
    <location>
        <begin position="533"/>
        <end position="560"/>
    </location>
</feature>
<dbReference type="Gene3D" id="3.30.1330.60">
    <property type="entry name" value="OmpA-like domain"/>
    <property type="match status" value="1"/>
</dbReference>
<dbReference type="InterPro" id="IPR006665">
    <property type="entry name" value="OmpA-like"/>
</dbReference>
<dbReference type="InterPro" id="IPR036737">
    <property type="entry name" value="OmpA-like_sf"/>
</dbReference>
<dbReference type="PANTHER" id="PTHR30329">
    <property type="entry name" value="STATOR ELEMENT OF FLAGELLAR MOTOR COMPLEX"/>
    <property type="match status" value="1"/>
</dbReference>
<reference evidence="8" key="1">
    <citation type="submission" date="2018-08" db="EMBL/GenBank/DDBJ databases">
        <authorList>
            <person name="Liu Z.-W."/>
            <person name="Du Z.-J."/>
        </authorList>
    </citation>
    <scope>NUCLEOTIDE SEQUENCE [LARGE SCALE GENOMIC DNA]</scope>
    <source>
        <strain evidence="8">H4X</strain>
    </source>
</reference>
<evidence type="ECO:0000256" key="3">
    <source>
        <dbReference type="SAM" id="Coils"/>
    </source>
</evidence>
<dbReference type="Pfam" id="PF00691">
    <property type="entry name" value="OmpA"/>
    <property type="match status" value="1"/>
</dbReference>
<proteinExistence type="predicted"/>
<evidence type="ECO:0000256" key="5">
    <source>
        <dbReference type="SAM" id="SignalP"/>
    </source>
</evidence>
<dbReference type="Gene3D" id="2.40.160.20">
    <property type="match status" value="1"/>
</dbReference>
<sequence length="685" mass="75357">MKSFLTICLLLVSCQVASAQHGLYKWQLSGYTGIANYANDENSSSDYFKINNNLLHRLELTRSIGNTFGLSLGYSMGEVRGNNRQLNPFTTDVRMAALRAYFYTDNGWMFNTSAFVSPYFFGGYGISTLETSDGAMTMESRNAPVIPFGMGLKFRVSERWQLALQTEAVYVAYSHLRGAALEQNDFNNAYLHTGIRVGYSFGFRKSTFKAPRFYSGNVALLQTVEGLNQPRQNELEMMLKIAPKKVQVITTPDAANVEQPTIIRRVIVSPADTLTTTGTTLDADTSSSLAQIRRQRLVPAEPMQAPDTIAGEMQTISSASTIIRLDSVVGNNTLQPAPVVRERTEAVEEPVVVQSQPAVVTEQRVQTQDSVITTTTITTIERAPATTQEAAPARAQEAAPARREQAEPARIREETPVRTEQRSTLGTQEAAPVRADQRAPVRTQDSAAPVRAEERARVVERNVYVPSETRPAAVQSAEAAQLREERIRLTTVNAENRRLQGRIDALQAVPQTTGDTVVAEQAAAVDTSMVQYLQQQAALNDSMLQRLNQYEQELALLKNASAAPAPVSAPAEVAPEAASIGYTTTVFYPVNAHSVPPASLRDLNQVLQTLQENPDTEVKLTGYTSQSGNAAYNMALSRKRVQGLVDFLMDQGIAEDRISTEYMGDEKSSQKENPLDRKVEVQIME</sequence>
<evidence type="ECO:0000313" key="8">
    <source>
        <dbReference type="Proteomes" id="UP000256708"/>
    </source>
</evidence>
<evidence type="ECO:0000256" key="4">
    <source>
        <dbReference type="SAM" id="MobiDB-lite"/>
    </source>
</evidence>
<dbReference type="InterPro" id="IPR011250">
    <property type="entry name" value="OMP/PagP_B-barrel"/>
</dbReference>
<dbReference type="GO" id="GO:0016020">
    <property type="term" value="C:membrane"/>
    <property type="evidence" value="ECO:0007669"/>
    <property type="project" value="UniProtKB-UniRule"/>
</dbReference>
<dbReference type="InterPro" id="IPR050330">
    <property type="entry name" value="Bact_OuterMem_StrucFunc"/>
</dbReference>
<dbReference type="PROSITE" id="PS51123">
    <property type="entry name" value="OMPA_2"/>
    <property type="match status" value="1"/>
</dbReference>
<dbReference type="PANTHER" id="PTHR30329:SF21">
    <property type="entry name" value="LIPOPROTEIN YIAD-RELATED"/>
    <property type="match status" value="1"/>
</dbReference>
<evidence type="ECO:0000256" key="1">
    <source>
        <dbReference type="ARBA" id="ARBA00022729"/>
    </source>
</evidence>
<dbReference type="Proteomes" id="UP000256708">
    <property type="component" value="Unassembled WGS sequence"/>
</dbReference>
<evidence type="ECO:0000259" key="6">
    <source>
        <dbReference type="PROSITE" id="PS51123"/>
    </source>
</evidence>
<dbReference type="RefSeq" id="WP_115567726.1">
    <property type="nucleotide sequence ID" value="NZ_QRGR01000030.1"/>
</dbReference>
<feature type="chain" id="PRO_5017651370" description="OmpA-like domain-containing protein" evidence="5">
    <location>
        <begin position="20"/>
        <end position="685"/>
    </location>
</feature>
<dbReference type="CDD" id="cd07185">
    <property type="entry name" value="OmpA_C-like"/>
    <property type="match status" value="1"/>
</dbReference>
<keyword evidence="2" id="KW-0472">Membrane</keyword>
<keyword evidence="3" id="KW-0175">Coiled coil</keyword>